<accession>A0ABW4TG91</accession>
<dbReference type="RefSeq" id="WP_379582770.1">
    <property type="nucleotide sequence ID" value="NZ_JBHUFV010000098.1"/>
</dbReference>
<name>A0ABW4TG91_9ACTN</name>
<protein>
    <recommendedName>
        <fullName evidence="3">DUF4241 domain-containing protein</fullName>
    </recommendedName>
</protein>
<reference evidence="2" key="1">
    <citation type="journal article" date="2019" name="Int. J. Syst. Evol. Microbiol.">
        <title>The Global Catalogue of Microorganisms (GCM) 10K type strain sequencing project: providing services to taxonomists for standard genome sequencing and annotation.</title>
        <authorList>
            <consortium name="The Broad Institute Genomics Platform"/>
            <consortium name="The Broad Institute Genome Sequencing Center for Infectious Disease"/>
            <person name="Wu L."/>
            <person name="Ma J."/>
        </authorList>
    </citation>
    <scope>NUCLEOTIDE SEQUENCE [LARGE SCALE GENOMIC DNA]</scope>
    <source>
        <strain evidence="2">ICMP 6774ER</strain>
    </source>
</reference>
<dbReference type="EMBL" id="JBHUFV010000098">
    <property type="protein sequence ID" value="MFD1939985.1"/>
    <property type="molecule type" value="Genomic_DNA"/>
</dbReference>
<comment type="caution">
    <text evidence="1">The sequence shown here is derived from an EMBL/GenBank/DDBJ whole genome shotgun (WGS) entry which is preliminary data.</text>
</comment>
<proteinExistence type="predicted"/>
<evidence type="ECO:0000313" key="1">
    <source>
        <dbReference type="EMBL" id="MFD1939985.1"/>
    </source>
</evidence>
<dbReference type="Proteomes" id="UP001597368">
    <property type="component" value="Unassembled WGS sequence"/>
</dbReference>
<keyword evidence="2" id="KW-1185">Reference proteome</keyword>
<organism evidence="1 2">
    <name type="scientific">Nonomuraea mangrovi</name>
    <dbReference type="NCBI Taxonomy" id="2316207"/>
    <lineage>
        <taxon>Bacteria</taxon>
        <taxon>Bacillati</taxon>
        <taxon>Actinomycetota</taxon>
        <taxon>Actinomycetes</taxon>
        <taxon>Streptosporangiales</taxon>
        <taxon>Streptosporangiaceae</taxon>
        <taxon>Nonomuraea</taxon>
    </lineage>
</organism>
<evidence type="ECO:0000313" key="2">
    <source>
        <dbReference type="Proteomes" id="UP001597368"/>
    </source>
</evidence>
<sequence length="453" mass="49643">MSTSMEIARKVADAVLYEGYLLYPYRASATKNQARWQFGVLVPPAYTATAEHPACQTECLLEAREDAVLRIGLRFLQVRVRTVERAEGSGYRPVPALEVAGETYLTFDEAVERERDTVVSLAELLAAERIYEVGHDTTRTVEPLPAAPGGGPSGRIVREDRRVDARLAVRAERIDGPYGLVKLRVRVENTTEWADAEASRDEALRSSLIAAHTLLAVEGGAFVSLLDPPAWAAEAARSCRNLRTWPVLAGQEGRRDVMLSAPIILYDYPSIAQESPGELFDSTEIDELLSLRTLTLTEAEKREARATDPRAAEIIDRVGDLPPEVLEQLHGAVHCLRPAERENLPWWDPGADRAVSPETDSVVVGGVTLARGSGVRLLPGRGTSHARRADAHDMFLAGRRATVEAVFLDVDGVRHLAVTLDDDPGADLQREQGRFLYFSPDEVEPLSGGKEDG</sequence>
<evidence type="ECO:0008006" key="3">
    <source>
        <dbReference type="Google" id="ProtNLM"/>
    </source>
</evidence>
<gene>
    <name evidence="1" type="ORF">ACFSKW_51865</name>
</gene>